<accession>A0AAV0WRC7</accession>
<dbReference type="PANTHER" id="PTHR37162:SF11">
    <property type="match status" value="1"/>
</dbReference>
<organism evidence="1 2">
    <name type="scientific">Macrosiphum euphorbiae</name>
    <name type="common">potato aphid</name>
    <dbReference type="NCBI Taxonomy" id="13131"/>
    <lineage>
        <taxon>Eukaryota</taxon>
        <taxon>Metazoa</taxon>
        <taxon>Ecdysozoa</taxon>
        <taxon>Arthropoda</taxon>
        <taxon>Hexapoda</taxon>
        <taxon>Insecta</taxon>
        <taxon>Pterygota</taxon>
        <taxon>Neoptera</taxon>
        <taxon>Paraneoptera</taxon>
        <taxon>Hemiptera</taxon>
        <taxon>Sternorrhyncha</taxon>
        <taxon>Aphidomorpha</taxon>
        <taxon>Aphidoidea</taxon>
        <taxon>Aphididae</taxon>
        <taxon>Macrosiphini</taxon>
        <taxon>Macrosiphum</taxon>
    </lineage>
</organism>
<evidence type="ECO:0000313" key="1">
    <source>
        <dbReference type="EMBL" id="CAI6358624.1"/>
    </source>
</evidence>
<comment type="caution">
    <text evidence="1">The sequence shown here is derived from an EMBL/GenBank/DDBJ whole genome shotgun (WGS) entry which is preliminary data.</text>
</comment>
<dbReference type="EMBL" id="CARXXK010000002">
    <property type="protein sequence ID" value="CAI6358624.1"/>
    <property type="molecule type" value="Genomic_DNA"/>
</dbReference>
<dbReference type="Proteomes" id="UP001160148">
    <property type="component" value="Unassembled WGS sequence"/>
</dbReference>
<evidence type="ECO:0008006" key="3">
    <source>
        <dbReference type="Google" id="ProtNLM"/>
    </source>
</evidence>
<evidence type="ECO:0000313" key="2">
    <source>
        <dbReference type="Proteomes" id="UP001160148"/>
    </source>
</evidence>
<dbReference type="AlphaFoldDB" id="A0AAV0WRC7"/>
<gene>
    <name evidence="1" type="ORF">MEUPH1_LOCUS14122</name>
</gene>
<reference evidence="1 2" key="1">
    <citation type="submission" date="2023-01" db="EMBL/GenBank/DDBJ databases">
        <authorList>
            <person name="Whitehead M."/>
        </authorList>
    </citation>
    <scope>NUCLEOTIDE SEQUENCE [LARGE SCALE GENOMIC DNA]</scope>
</reference>
<dbReference type="PANTHER" id="PTHR37162">
    <property type="entry name" value="HAT FAMILY DIMERISATION DOMAINCONTAINING PROTEIN-RELATED"/>
    <property type="match status" value="1"/>
</dbReference>
<protein>
    <recommendedName>
        <fullName evidence="3">DUF4371 domain-containing protein</fullName>
    </recommendedName>
</protein>
<proteinExistence type="predicted"/>
<name>A0AAV0WRC7_9HEMI</name>
<sequence>MNKTKVQFNYSWLDRTDSLGFKISKWASKSSDSEIFCKVCVNTIKIDKKGFQAIVQHVSTKIHKSNCSLKLGSNQLHLSSLPVSEFESNVSTKTLILDTFCAKDLSTKAELIWSMKTVLCNYSAASCNDLFDVFKAMFGDGVPSCFSLGRTKLSYIITEALGPYLRNILLEECNKVYYTLIYDETTNVEGKKELQIALRYWSDQENEIVTCHLETFFIQSATGEKLEEYIMQSLHNSNMSHLKMLMLGSDGPKCQ</sequence>
<keyword evidence="2" id="KW-1185">Reference proteome</keyword>